<accession>A6DHY9</accession>
<keyword evidence="7" id="KW-1185">Reference proteome</keyword>
<proteinExistence type="inferred from homology"/>
<sequence>MIEIKQISKSYDGQSSSVKAVKELNLHAQSGDFLSIHGPSGCGKSTLLMMGAGLLTPDSGEVIIQNQNLYEMNSGQRTRFRALHLNFIFQQFHLVPYLNILENITLPSANIQIPNIKAKALKLIDSFQLSHRLKHKPSQLSVGEQQRVAAARALVTSPSLIFADEPTGNLDDENTKILMDNLSQFCQSGGAVLMVTHDQRIHSYSNKQYSMKNGELV</sequence>
<dbReference type="GO" id="GO:0005524">
    <property type="term" value="F:ATP binding"/>
    <property type="evidence" value="ECO:0007669"/>
    <property type="project" value="UniProtKB-KW"/>
</dbReference>
<evidence type="ECO:0000256" key="4">
    <source>
        <dbReference type="ARBA" id="ARBA00022840"/>
    </source>
</evidence>
<dbReference type="PANTHER" id="PTHR42798">
    <property type="entry name" value="LIPOPROTEIN-RELEASING SYSTEM ATP-BINDING PROTEIN LOLD"/>
    <property type="match status" value="1"/>
</dbReference>
<evidence type="ECO:0000256" key="3">
    <source>
        <dbReference type="ARBA" id="ARBA00022741"/>
    </source>
</evidence>
<feature type="domain" description="ABC transporter" evidence="5">
    <location>
        <begin position="2"/>
        <end position="217"/>
    </location>
</feature>
<reference evidence="6 7" key="1">
    <citation type="journal article" date="2010" name="J. Bacteriol.">
        <title>Genome sequence of Lentisphaera araneosa HTCC2155T, the type species of the order Lentisphaerales in the phylum Lentisphaerae.</title>
        <authorList>
            <person name="Thrash J.C."/>
            <person name="Cho J.C."/>
            <person name="Vergin K.L."/>
            <person name="Morris R.M."/>
            <person name="Giovannoni S.J."/>
        </authorList>
    </citation>
    <scope>NUCLEOTIDE SEQUENCE [LARGE SCALE GENOMIC DNA]</scope>
    <source>
        <strain evidence="6 7">HTCC2155</strain>
    </source>
</reference>
<dbReference type="PROSITE" id="PS50893">
    <property type="entry name" value="ABC_TRANSPORTER_2"/>
    <property type="match status" value="1"/>
</dbReference>
<organism evidence="6 7">
    <name type="scientific">Lentisphaera araneosa HTCC2155</name>
    <dbReference type="NCBI Taxonomy" id="313628"/>
    <lineage>
        <taxon>Bacteria</taxon>
        <taxon>Pseudomonadati</taxon>
        <taxon>Lentisphaerota</taxon>
        <taxon>Lentisphaeria</taxon>
        <taxon>Lentisphaerales</taxon>
        <taxon>Lentisphaeraceae</taxon>
        <taxon>Lentisphaera</taxon>
    </lineage>
</organism>
<protein>
    <submittedName>
        <fullName evidence="6">ABC transporter, probable ATP-binding subunit</fullName>
    </submittedName>
</protein>
<dbReference type="SUPFAM" id="SSF52540">
    <property type="entry name" value="P-loop containing nucleoside triphosphate hydrolases"/>
    <property type="match status" value="1"/>
</dbReference>
<dbReference type="InterPro" id="IPR017911">
    <property type="entry name" value="MacB-like_ATP-bd"/>
</dbReference>
<gene>
    <name evidence="6" type="ORF">LNTAR_08739</name>
</gene>
<dbReference type="eggNOG" id="COG1136">
    <property type="taxonomic scope" value="Bacteria"/>
</dbReference>
<dbReference type="OrthoDB" id="273392at2"/>
<dbReference type="STRING" id="313628.LNTAR_08739"/>
<evidence type="ECO:0000313" key="7">
    <source>
        <dbReference type="Proteomes" id="UP000004947"/>
    </source>
</evidence>
<evidence type="ECO:0000259" key="5">
    <source>
        <dbReference type="PROSITE" id="PS50893"/>
    </source>
</evidence>
<dbReference type="Gene3D" id="3.40.50.300">
    <property type="entry name" value="P-loop containing nucleotide triphosphate hydrolases"/>
    <property type="match status" value="1"/>
</dbReference>
<dbReference type="AlphaFoldDB" id="A6DHY9"/>
<dbReference type="InterPro" id="IPR003593">
    <property type="entry name" value="AAA+_ATPase"/>
</dbReference>
<dbReference type="SMART" id="SM00382">
    <property type="entry name" value="AAA"/>
    <property type="match status" value="1"/>
</dbReference>
<dbReference type="Proteomes" id="UP000004947">
    <property type="component" value="Unassembled WGS sequence"/>
</dbReference>
<dbReference type="InterPro" id="IPR003439">
    <property type="entry name" value="ABC_transporter-like_ATP-bd"/>
</dbReference>
<dbReference type="InterPro" id="IPR027417">
    <property type="entry name" value="P-loop_NTPase"/>
</dbReference>
<comment type="caution">
    <text evidence="6">The sequence shown here is derived from an EMBL/GenBank/DDBJ whole genome shotgun (WGS) entry which is preliminary data.</text>
</comment>
<keyword evidence="2" id="KW-0813">Transport</keyword>
<dbReference type="EMBL" id="ABCK01000004">
    <property type="protein sequence ID" value="EDM28643.1"/>
    <property type="molecule type" value="Genomic_DNA"/>
</dbReference>
<dbReference type="Pfam" id="PF00005">
    <property type="entry name" value="ABC_tran"/>
    <property type="match status" value="1"/>
</dbReference>
<keyword evidence="3" id="KW-0547">Nucleotide-binding</keyword>
<dbReference type="CDD" id="cd03255">
    <property type="entry name" value="ABC_MJ0796_LolCDE_FtsE"/>
    <property type="match status" value="1"/>
</dbReference>
<evidence type="ECO:0000256" key="2">
    <source>
        <dbReference type="ARBA" id="ARBA00022448"/>
    </source>
</evidence>
<comment type="similarity">
    <text evidence="1">Belongs to the ABC transporter superfamily.</text>
</comment>
<dbReference type="GO" id="GO:0016887">
    <property type="term" value="F:ATP hydrolysis activity"/>
    <property type="evidence" value="ECO:0007669"/>
    <property type="project" value="InterPro"/>
</dbReference>
<evidence type="ECO:0000256" key="1">
    <source>
        <dbReference type="ARBA" id="ARBA00005417"/>
    </source>
</evidence>
<dbReference type="RefSeq" id="WP_007277524.1">
    <property type="nucleotide sequence ID" value="NZ_ABCK01000004.1"/>
</dbReference>
<name>A6DHY9_9BACT</name>
<evidence type="ECO:0000313" key="6">
    <source>
        <dbReference type="EMBL" id="EDM28643.1"/>
    </source>
</evidence>
<dbReference type="PANTHER" id="PTHR42798:SF7">
    <property type="entry name" value="ALPHA-D-RIBOSE 1-METHYLPHOSPHONATE 5-TRIPHOSPHATE SYNTHASE SUBUNIT PHNL"/>
    <property type="match status" value="1"/>
</dbReference>
<keyword evidence="4 6" id="KW-0067">ATP-binding</keyword>